<dbReference type="AlphaFoldDB" id="E4UT16"/>
<name>E4UT16_ARTGP</name>
<dbReference type="STRING" id="535722.E4UT16"/>
<gene>
    <name evidence="1" type="ORF">MGYG_03635</name>
</gene>
<organism evidence="2">
    <name type="scientific">Arthroderma gypseum (strain ATCC MYA-4604 / CBS 118893)</name>
    <name type="common">Microsporum gypseum</name>
    <dbReference type="NCBI Taxonomy" id="535722"/>
    <lineage>
        <taxon>Eukaryota</taxon>
        <taxon>Fungi</taxon>
        <taxon>Dikarya</taxon>
        <taxon>Ascomycota</taxon>
        <taxon>Pezizomycotina</taxon>
        <taxon>Eurotiomycetes</taxon>
        <taxon>Eurotiomycetidae</taxon>
        <taxon>Onygenales</taxon>
        <taxon>Arthrodermataceae</taxon>
        <taxon>Nannizzia</taxon>
    </lineage>
</organism>
<keyword evidence="2" id="KW-1185">Reference proteome</keyword>
<evidence type="ECO:0000313" key="1">
    <source>
        <dbReference type="EMBL" id="EFR00629.1"/>
    </source>
</evidence>
<sequence>MQEFPYIDSVFKKILHEIYECSGGLFIELLEGKIWCGATESIYRWWYNCLDEQWPTETRDERSWRTWDSYRGDLVANTYVATDGIDKSLGNFSCYLLLSKPGEDATPDVKQCGLACHHVVSLCNGDSTLAGKEPSQYFADNQMFPPKRLKVIESAPALGGKMNMADENNPLGPITRDVGKNIRIRYPTTQEHEIERNGMPPDNLEFANEEEKEIGTVLASSGLAMSMDDNCRLDWAVVLCKPEESGKNVIVHGQGGYVTINHWARPTGNSEIYLPERGVKGYLNTVKSCVCYKNAGQETRTKEWAVIGGCKGFFDIQDVSGQLVVGKSNDHALGVIWGGTRSKLIVGTVYITPLHVIARSIRETTSYSVSLAGGPEII</sequence>
<accession>E4UT16</accession>
<reference evidence="2" key="1">
    <citation type="journal article" date="2012" name="MBio">
        <title>Comparative genome analysis of Trichophyton rubrum and related dermatophytes reveals candidate genes involved in infection.</title>
        <authorList>
            <person name="Martinez D.A."/>
            <person name="Oliver B.G."/>
            <person name="Graeser Y."/>
            <person name="Goldberg J.M."/>
            <person name="Li W."/>
            <person name="Martinez-Rossi N.M."/>
            <person name="Monod M."/>
            <person name="Shelest E."/>
            <person name="Barton R.C."/>
            <person name="Birch E."/>
            <person name="Brakhage A.A."/>
            <person name="Chen Z."/>
            <person name="Gurr S.J."/>
            <person name="Heiman D."/>
            <person name="Heitman J."/>
            <person name="Kosti I."/>
            <person name="Rossi A."/>
            <person name="Saif S."/>
            <person name="Samalova M."/>
            <person name="Saunders C.W."/>
            <person name="Shea T."/>
            <person name="Summerbell R.C."/>
            <person name="Xu J."/>
            <person name="Young S."/>
            <person name="Zeng Q."/>
            <person name="Birren B.W."/>
            <person name="Cuomo C.A."/>
            <person name="White T.C."/>
        </authorList>
    </citation>
    <scope>NUCLEOTIDE SEQUENCE [LARGE SCALE GENOMIC DNA]</scope>
    <source>
        <strain evidence="2">ATCC MYA-4604 / CBS 118893</strain>
    </source>
</reference>
<dbReference type="RefSeq" id="XP_003173459.1">
    <property type="nucleotide sequence ID" value="XM_003173411.1"/>
</dbReference>
<dbReference type="GeneID" id="10028738"/>
<dbReference type="EMBL" id="DS989824">
    <property type="protein sequence ID" value="EFR00629.1"/>
    <property type="molecule type" value="Genomic_DNA"/>
</dbReference>
<evidence type="ECO:0000313" key="2">
    <source>
        <dbReference type="Proteomes" id="UP000002669"/>
    </source>
</evidence>
<dbReference type="eggNOG" id="ENOG502QR0D">
    <property type="taxonomic scope" value="Eukaryota"/>
</dbReference>
<dbReference type="InParanoid" id="E4UT16"/>
<dbReference type="VEuPathDB" id="FungiDB:MGYG_03635"/>
<proteinExistence type="predicted"/>
<dbReference type="OMA" id="EIYECSG"/>
<dbReference type="Proteomes" id="UP000002669">
    <property type="component" value="Unassembled WGS sequence"/>
</dbReference>
<dbReference type="OrthoDB" id="3796887at2759"/>
<protein>
    <submittedName>
        <fullName evidence="1">Uncharacterized protein</fullName>
    </submittedName>
</protein>
<dbReference type="HOGENOM" id="CLU_052716_0_0_1"/>